<feature type="region of interest" description="Disordered" evidence="1">
    <location>
        <begin position="619"/>
        <end position="807"/>
    </location>
</feature>
<feature type="compositionally biased region" description="Low complexity" evidence="1">
    <location>
        <begin position="639"/>
        <end position="648"/>
    </location>
</feature>
<gene>
    <name evidence="2" type="ORF">FSCOSCO3_A032233</name>
</gene>
<keyword evidence="3" id="KW-1185">Reference proteome</keyword>
<feature type="region of interest" description="Disordered" evidence="1">
    <location>
        <begin position="513"/>
        <end position="544"/>
    </location>
</feature>
<proteinExistence type="predicted"/>
<feature type="compositionally biased region" description="Polar residues" evidence="1">
    <location>
        <begin position="957"/>
        <end position="975"/>
    </location>
</feature>
<feature type="compositionally biased region" description="Basic and acidic residues" evidence="1">
    <location>
        <begin position="472"/>
        <end position="482"/>
    </location>
</feature>
<dbReference type="AlphaFoldDB" id="A0AAV1MZD2"/>
<comment type="caution">
    <text evidence="2">The sequence shown here is derived from an EMBL/GenBank/DDBJ whole genome shotgun (WGS) entry which is preliminary data.</text>
</comment>
<feature type="region of interest" description="Disordered" evidence="1">
    <location>
        <begin position="952"/>
        <end position="975"/>
    </location>
</feature>
<organism evidence="2 3">
    <name type="scientific">Scomber scombrus</name>
    <name type="common">Atlantic mackerel</name>
    <name type="synonym">Scomber vernalis</name>
    <dbReference type="NCBI Taxonomy" id="13677"/>
    <lineage>
        <taxon>Eukaryota</taxon>
        <taxon>Metazoa</taxon>
        <taxon>Chordata</taxon>
        <taxon>Craniata</taxon>
        <taxon>Vertebrata</taxon>
        <taxon>Euteleostomi</taxon>
        <taxon>Actinopterygii</taxon>
        <taxon>Neopterygii</taxon>
        <taxon>Teleostei</taxon>
        <taxon>Neoteleostei</taxon>
        <taxon>Acanthomorphata</taxon>
        <taxon>Pelagiaria</taxon>
        <taxon>Scombriformes</taxon>
        <taxon>Scombridae</taxon>
        <taxon>Scomber</taxon>
    </lineage>
</organism>
<dbReference type="EMBL" id="CAWUFR010000009">
    <property type="protein sequence ID" value="CAK6952220.1"/>
    <property type="molecule type" value="Genomic_DNA"/>
</dbReference>
<feature type="region of interest" description="Disordered" evidence="1">
    <location>
        <begin position="557"/>
        <end position="598"/>
    </location>
</feature>
<evidence type="ECO:0000313" key="2">
    <source>
        <dbReference type="EMBL" id="CAK6952220.1"/>
    </source>
</evidence>
<accession>A0AAV1MZD2</accession>
<feature type="region of interest" description="Disordered" evidence="1">
    <location>
        <begin position="472"/>
        <end position="496"/>
    </location>
</feature>
<sequence length="975" mass="107877">MACTESVGSKVLICFGLFVVASSFCHCSKLTRLKTSIKWKENSTLSRSQGSDLRHGRLLIGQDPLRNAKLKGTKALKNNMDADSGYQADMAWKVSRQPKGQGDGFSKVDNTAVEHLLKMEPKVECTGDSMKLQVQDAGSTPGSLFFVDRGSHLSPLPLSKLPSSCGYNIRSTRRDLVLVAPYDGCFVILEEDSYVLPLRWSGLPVRMSCPLMRQSSRNPPMVTCHAEGMVVKTEWSMSVDQIKVNLNGSWQPLMRESSRCGFSVVVHPEGVVISVRFAPCVKKKDGMYTIELAGDGETKISCPSLSPAQREPTKISTKGPKQQTETPGKGYSHDTLDQILKNPEQTLVSQVPGIPQNPEVLNEKLDQGPKDAVKPLFPYFYPNFFYPKKTDSELPVQPNPTPMAKKNGLQSQQTVPPAKLPVAPFSPLPFWPAQPYEHVKNEPTVLPPATQPPNSQVEQPFFPYPFYVRPDSDGATAHRPELKPTTTKSPPVTQGQRMQPFYHYPYLPLINTGTTHTQPPVIKHHLPNPSNPPSVPPVSKAPQGQIYNPIHSLLPYGPYQTPVPPTEQTLTTAPKGQAPPLGQLPPDTPSRLPSQESKEPVYPFPYYILPIQHEAHPGQAYPPFYHNPMFTLPQPENQPAIKPTAAPEPTKPPMPEDPQPKPENKPALEPTKPPTPEVPQRQMYPLFYPQPKPENKPALEPTKPPTPEAPQRQMYHLFYPQPKPENKPALEPTKPPMPEAPQRQMYHLFYPQPKPENKPALEPTKPPTPEAPQRQMYQLFYPQPKPENKPASEPTKPPTPEAPQGQVHLPFHLHPFYGMSGPEYQLTTKPTPVTKSSATEIPKGQVHLLVTLPPASYNQQQPIQQSNIQQPSHVGAVPQVPQLGTPSRPPVYCPHFCPPGLSNCCPQIAFHQHLHHIVPAGLGSNDKPPIYPVLPNLPSMAYSVFGNGLMTAPLPQQPNGETPISSQSPPFENAS</sequence>
<name>A0AAV1MZD2_SCOSC</name>
<evidence type="ECO:0000313" key="3">
    <source>
        <dbReference type="Proteomes" id="UP001314229"/>
    </source>
</evidence>
<dbReference type="Proteomes" id="UP001314229">
    <property type="component" value="Unassembled WGS sequence"/>
</dbReference>
<feature type="compositionally biased region" description="Polar residues" evidence="1">
    <location>
        <begin position="314"/>
        <end position="326"/>
    </location>
</feature>
<evidence type="ECO:0000256" key="1">
    <source>
        <dbReference type="SAM" id="MobiDB-lite"/>
    </source>
</evidence>
<feature type="region of interest" description="Disordered" evidence="1">
    <location>
        <begin position="299"/>
        <end position="334"/>
    </location>
</feature>
<feature type="compositionally biased region" description="Polar residues" evidence="1">
    <location>
        <begin position="484"/>
        <end position="496"/>
    </location>
</feature>
<protein>
    <submittedName>
        <fullName evidence="2">Titin-like isoform X3</fullName>
    </submittedName>
</protein>
<reference evidence="2 3" key="1">
    <citation type="submission" date="2024-01" db="EMBL/GenBank/DDBJ databases">
        <authorList>
            <person name="Alioto T."/>
            <person name="Alioto T."/>
            <person name="Gomez Garrido J."/>
        </authorList>
    </citation>
    <scope>NUCLEOTIDE SEQUENCE [LARGE SCALE GENOMIC DNA]</scope>
</reference>